<evidence type="ECO:0000256" key="8">
    <source>
        <dbReference type="ARBA" id="ARBA00023306"/>
    </source>
</evidence>
<evidence type="ECO:0000256" key="2">
    <source>
        <dbReference type="ARBA" id="ARBA00022618"/>
    </source>
</evidence>
<dbReference type="GO" id="GO:0009252">
    <property type="term" value="P:peptidoglycan biosynthetic process"/>
    <property type="evidence" value="ECO:0007669"/>
    <property type="project" value="UniProtKB-UniRule"/>
</dbReference>
<keyword evidence="5 10" id="KW-0133">Cell shape</keyword>
<comment type="similarity">
    <text evidence="10">Belongs to the glycosyltransferase 28 family. MurG subfamily.</text>
</comment>
<reference evidence="13 14" key="1">
    <citation type="submission" date="2019-03" db="EMBL/GenBank/DDBJ databases">
        <title>Genomic Encyclopedia of Type Strains, Phase IV (KMG-IV): sequencing the most valuable type-strain genomes for metagenomic binning, comparative biology and taxonomic classification.</title>
        <authorList>
            <person name="Goeker M."/>
        </authorList>
    </citation>
    <scope>NUCLEOTIDE SEQUENCE [LARGE SCALE GENOMIC DNA]</scope>
    <source>
        <strain evidence="13 14">DSM 100013</strain>
    </source>
</reference>
<comment type="caution">
    <text evidence="10">Lacks conserved residue(s) required for the propagation of feature annotation.</text>
</comment>
<comment type="subcellular location">
    <subcellularLocation>
        <location evidence="10">Cell membrane</location>
        <topology evidence="10">Peripheral membrane protein</topology>
        <orientation evidence="10">Cytoplasmic side</orientation>
    </subcellularLocation>
</comment>
<dbReference type="GO" id="GO:0071555">
    <property type="term" value="P:cell wall organization"/>
    <property type="evidence" value="ECO:0007669"/>
    <property type="project" value="UniProtKB-KW"/>
</dbReference>
<dbReference type="SUPFAM" id="SSF53756">
    <property type="entry name" value="UDP-Glycosyltransferase/glycogen phosphorylase"/>
    <property type="match status" value="1"/>
</dbReference>
<dbReference type="AlphaFoldDB" id="A0A4R2TVH7"/>
<feature type="binding site" evidence="10">
    <location>
        <position position="124"/>
    </location>
    <ligand>
        <name>UDP-N-acetyl-alpha-D-glucosamine</name>
        <dbReference type="ChEBI" id="CHEBI:57705"/>
    </ligand>
</feature>
<keyword evidence="4 10" id="KW-0808">Transferase</keyword>
<dbReference type="NCBIfam" id="TIGR01133">
    <property type="entry name" value="murG"/>
    <property type="match status" value="1"/>
</dbReference>
<evidence type="ECO:0000259" key="12">
    <source>
        <dbReference type="Pfam" id="PF04101"/>
    </source>
</evidence>
<feature type="domain" description="Glycosyl transferase family 28 C-terminal" evidence="12">
    <location>
        <begin position="189"/>
        <end position="345"/>
    </location>
</feature>
<keyword evidence="6 10" id="KW-0573">Peptidoglycan synthesis</keyword>
<dbReference type="UniPathway" id="UPA00219"/>
<evidence type="ECO:0000313" key="14">
    <source>
        <dbReference type="Proteomes" id="UP000295504"/>
    </source>
</evidence>
<feature type="binding site" evidence="10">
    <location>
        <position position="195"/>
    </location>
    <ligand>
        <name>UDP-N-acetyl-alpha-D-glucosamine</name>
        <dbReference type="ChEBI" id="CHEBI:57705"/>
    </ligand>
</feature>
<dbReference type="EC" id="2.4.1.227" evidence="10"/>
<dbReference type="InterPro" id="IPR004276">
    <property type="entry name" value="GlycoTrans_28_N"/>
</dbReference>
<dbReference type="HAMAP" id="MF_00033">
    <property type="entry name" value="MurG"/>
    <property type="match status" value="1"/>
</dbReference>
<evidence type="ECO:0000256" key="6">
    <source>
        <dbReference type="ARBA" id="ARBA00022984"/>
    </source>
</evidence>
<proteinExistence type="inferred from homology"/>
<dbReference type="PANTHER" id="PTHR21015:SF22">
    <property type="entry name" value="GLYCOSYLTRANSFERASE"/>
    <property type="match status" value="1"/>
</dbReference>
<keyword evidence="9 10" id="KW-0961">Cell wall biogenesis/degradation</keyword>
<evidence type="ECO:0000256" key="1">
    <source>
        <dbReference type="ARBA" id="ARBA00022475"/>
    </source>
</evidence>
<dbReference type="CDD" id="cd03785">
    <property type="entry name" value="GT28_MurG"/>
    <property type="match status" value="1"/>
</dbReference>
<name>A0A4R2TVH7_9FIRM</name>
<dbReference type="GO" id="GO:0005886">
    <property type="term" value="C:plasma membrane"/>
    <property type="evidence" value="ECO:0007669"/>
    <property type="project" value="UniProtKB-SubCell"/>
</dbReference>
<dbReference type="GO" id="GO:0050511">
    <property type="term" value="F:undecaprenyldiphospho-muramoylpentapeptide beta-N-acetylglucosaminyltransferase activity"/>
    <property type="evidence" value="ECO:0007669"/>
    <property type="project" value="UniProtKB-UniRule"/>
</dbReference>
<accession>A0A4R2TVH7</accession>
<sequence>MKVIISGGGTGGHIYPAIAIADKIKKENPKAEILFIGTEKGLEADVVPKAGYKLETITVSYLKRKISIHNIKSAAMLMKGLFEARGIIKKFNPDIVIGTGGFVCGPVLFIASKMGIRTLIHEQNVYPGLTNKILGKYVDRIAISFDEAKKYFKEKGKIFVSGNPIREDFLKVDLAKANLKYKKSDLPLILIVGGSGGSLSINNAAIELIKNNKNSYQILLVTGKGHYNDVINRIGNKTSDLVSIKPYLDDMPLALKACDIIVCSAGAISISEITALGKPSILIPKAYTAENHQEYNAKALEAQGAAITIKEKDLNPKLLSEKVESLLTNKTKLKEMEIKSSNAAKVNALEIIYSEMTRLIKG</sequence>
<dbReference type="GO" id="GO:0008360">
    <property type="term" value="P:regulation of cell shape"/>
    <property type="evidence" value="ECO:0007669"/>
    <property type="project" value="UniProtKB-KW"/>
</dbReference>
<feature type="binding site" evidence="10">
    <location>
        <position position="293"/>
    </location>
    <ligand>
        <name>UDP-N-acetyl-alpha-D-glucosamine</name>
        <dbReference type="ChEBI" id="CHEBI:57705"/>
    </ligand>
</feature>
<protein>
    <recommendedName>
        <fullName evidence="10">UDP-N-acetylglucosamine--N-acetylmuramyl-(pentapeptide) pyrophosphoryl-undecaprenol N-acetylglucosamine transferase</fullName>
        <ecNumber evidence="10">2.4.1.227</ecNumber>
    </recommendedName>
    <alternativeName>
        <fullName evidence="10">Undecaprenyl-PP-MurNAc-pentapeptide-UDPGlcNAc GlcNAc transferase</fullName>
    </alternativeName>
</protein>
<keyword evidence="7 10" id="KW-0472">Membrane</keyword>
<dbReference type="GO" id="GO:0051301">
    <property type="term" value="P:cell division"/>
    <property type="evidence" value="ECO:0007669"/>
    <property type="project" value="UniProtKB-KW"/>
</dbReference>
<evidence type="ECO:0000256" key="10">
    <source>
        <dbReference type="HAMAP-Rule" id="MF_00033"/>
    </source>
</evidence>
<feature type="binding site" evidence="10">
    <location>
        <begin position="10"/>
        <end position="12"/>
    </location>
    <ligand>
        <name>UDP-N-acetyl-alpha-D-glucosamine</name>
        <dbReference type="ChEBI" id="CHEBI:57705"/>
    </ligand>
</feature>
<evidence type="ECO:0000256" key="7">
    <source>
        <dbReference type="ARBA" id="ARBA00023136"/>
    </source>
</evidence>
<dbReference type="Pfam" id="PF04101">
    <property type="entry name" value="Glyco_tran_28_C"/>
    <property type="match status" value="1"/>
</dbReference>
<evidence type="ECO:0000313" key="13">
    <source>
        <dbReference type="EMBL" id="TCQ07990.1"/>
    </source>
</evidence>
<organism evidence="13 14">
    <name type="scientific">Serpentinicella alkaliphila</name>
    <dbReference type="NCBI Taxonomy" id="1734049"/>
    <lineage>
        <taxon>Bacteria</taxon>
        <taxon>Bacillati</taxon>
        <taxon>Bacillota</taxon>
        <taxon>Clostridia</taxon>
        <taxon>Peptostreptococcales</taxon>
        <taxon>Natronincolaceae</taxon>
        <taxon>Serpentinicella</taxon>
    </lineage>
</organism>
<dbReference type="EMBL" id="SLYC01000001">
    <property type="protein sequence ID" value="TCQ07990.1"/>
    <property type="molecule type" value="Genomic_DNA"/>
</dbReference>
<evidence type="ECO:0000259" key="11">
    <source>
        <dbReference type="Pfam" id="PF03033"/>
    </source>
</evidence>
<dbReference type="OrthoDB" id="9808936at2"/>
<keyword evidence="1 10" id="KW-1003">Cell membrane</keyword>
<dbReference type="InterPro" id="IPR006009">
    <property type="entry name" value="GlcNAc_MurG"/>
</dbReference>
<gene>
    <name evidence="10" type="primary">murG</name>
    <name evidence="13" type="ORF">EDD79_100174</name>
</gene>
<feature type="binding site" evidence="10">
    <location>
        <position position="166"/>
    </location>
    <ligand>
        <name>UDP-N-acetyl-alpha-D-glucosamine</name>
        <dbReference type="ChEBI" id="CHEBI:57705"/>
    </ligand>
</feature>
<feature type="domain" description="Glycosyltransferase family 28 N-terminal" evidence="11">
    <location>
        <begin position="3"/>
        <end position="143"/>
    </location>
</feature>
<dbReference type="GO" id="GO:0005975">
    <property type="term" value="P:carbohydrate metabolic process"/>
    <property type="evidence" value="ECO:0007669"/>
    <property type="project" value="InterPro"/>
</dbReference>
<keyword evidence="3 10" id="KW-0328">Glycosyltransferase</keyword>
<evidence type="ECO:0000256" key="9">
    <source>
        <dbReference type="ARBA" id="ARBA00023316"/>
    </source>
</evidence>
<comment type="pathway">
    <text evidence="10">Cell wall biogenesis; peptidoglycan biosynthesis.</text>
</comment>
<dbReference type="GO" id="GO:0051991">
    <property type="term" value="F:UDP-N-acetyl-D-glucosamine:N-acetylmuramoyl-L-alanyl-D-glutamyl-meso-2,6-diaminopimelyl-D-alanyl-D-alanine-diphosphoundecaprenol 4-beta-N-acetylglucosaminlytransferase activity"/>
    <property type="evidence" value="ECO:0007669"/>
    <property type="project" value="RHEA"/>
</dbReference>
<dbReference type="RefSeq" id="WP_132847167.1">
    <property type="nucleotide sequence ID" value="NZ_CP058648.1"/>
</dbReference>
<dbReference type="PANTHER" id="PTHR21015">
    <property type="entry name" value="UDP-N-ACETYLGLUCOSAMINE--N-ACETYLMURAMYL-(PENTAPEPTIDE) PYROPHOSPHORYL-UNDECAPRENOL N-ACETYLGLUCOSAMINE TRANSFERASE 1"/>
    <property type="match status" value="1"/>
</dbReference>
<keyword evidence="14" id="KW-1185">Reference proteome</keyword>
<keyword evidence="2 10" id="KW-0132">Cell division</keyword>
<evidence type="ECO:0000256" key="5">
    <source>
        <dbReference type="ARBA" id="ARBA00022960"/>
    </source>
</evidence>
<evidence type="ECO:0000256" key="4">
    <source>
        <dbReference type="ARBA" id="ARBA00022679"/>
    </source>
</evidence>
<dbReference type="Pfam" id="PF03033">
    <property type="entry name" value="Glyco_transf_28"/>
    <property type="match status" value="1"/>
</dbReference>
<comment type="function">
    <text evidence="10">Cell wall formation. Catalyzes the transfer of a GlcNAc subunit on undecaprenyl-pyrophosphoryl-MurNAc-pentapeptide (lipid intermediate I) to form undecaprenyl-pyrophosphoryl-MurNAc-(pentapeptide)GlcNAc (lipid intermediate II).</text>
</comment>
<dbReference type="Gene3D" id="3.40.50.2000">
    <property type="entry name" value="Glycogen Phosphorylase B"/>
    <property type="match status" value="2"/>
</dbReference>
<dbReference type="InterPro" id="IPR007235">
    <property type="entry name" value="Glyco_trans_28_C"/>
</dbReference>
<evidence type="ECO:0000256" key="3">
    <source>
        <dbReference type="ARBA" id="ARBA00022676"/>
    </source>
</evidence>
<dbReference type="Proteomes" id="UP000295504">
    <property type="component" value="Unassembled WGS sequence"/>
</dbReference>
<comment type="caution">
    <text evidence="13">The sequence shown here is derived from an EMBL/GenBank/DDBJ whole genome shotgun (WGS) entry which is preliminary data.</text>
</comment>
<comment type="catalytic activity">
    <reaction evidence="10">
        <text>di-trans,octa-cis-undecaprenyl diphospho-N-acetyl-alpha-D-muramoyl-L-alanyl-D-glutamyl-meso-2,6-diaminopimeloyl-D-alanyl-D-alanine + UDP-N-acetyl-alpha-D-glucosamine = di-trans,octa-cis-undecaprenyl diphospho-[N-acetyl-alpha-D-glucosaminyl-(1-&gt;4)]-N-acetyl-alpha-D-muramoyl-L-alanyl-D-glutamyl-meso-2,6-diaminopimeloyl-D-alanyl-D-alanine + UDP + H(+)</text>
        <dbReference type="Rhea" id="RHEA:31227"/>
        <dbReference type="ChEBI" id="CHEBI:15378"/>
        <dbReference type="ChEBI" id="CHEBI:57705"/>
        <dbReference type="ChEBI" id="CHEBI:58223"/>
        <dbReference type="ChEBI" id="CHEBI:61387"/>
        <dbReference type="ChEBI" id="CHEBI:61388"/>
        <dbReference type="EC" id="2.4.1.227"/>
    </reaction>
</comment>
<keyword evidence="8 10" id="KW-0131">Cell cycle</keyword>